<accession>A0A9D2S449</accession>
<dbReference type="Proteomes" id="UP000886803">
    <property type="component" value="Unassembled WGS sequence"/>
</dbReference>
<keyword evidence="1" id="KW-0812">Transmembrane</keyword>
<keyword evidence="1" id="KW-0472">Membrane</keyword>
<name>A0A9D2S449_9FIRM</name>
<keyword evidence="1" id="KW-1133">Transmembrane helix</keyword>
<evidence type="ECO:0000313" key="2">
    <source>
        <dbReference type="EMBL" id="HJB42606.1"/>
    </source>
</evidence>
<evidence type="ECO:0008006" key="4">
    <source>
        <dbReference type="Google" id="ProtNLM"/>
    </source>
</evidence>
<feature type="transmembrane region" description="Helical" evidence="1">
    <location>
        <begin position="28"/>
        <end position="61"/>
    </location>
</feature>
<dbReference type="EMBL" id="DWYG01000151">
    <property type="protein sequence ID" value="HJB42606.1"/>
    <property type="molecule type" value="Genomic_DNA"/>
</dbReference>
<reference evidence="2" key="1">
    <citation type="journal article" date="2021" name="PeerJ">
        <title>Extensive microbial diversity within the chicken gut microbiome revealed by metagenomics and culture.</title>
        <authorList>
            <person name="Gilroy R."/>
            <person name="Ravi A."/>
            <person name="Getino M."/>
            <person name="Pursley I."/>
            <person name="Horton D.L."/>
            <person name="Alikhan N.F."/>
            <person name="Baker D."/>
            <person name="Gharbi K."/>
            <person name="Hall N."/>
            <person name="Watson M."/>
            <person name="Adriaenssens E.M."/>
            <person name="Foster-Nyarko E."/>
            <person name="Jarju S."/>
            <person name="Secka A."/>
            <person name="Antonio M."/>
            <person name="Oren A."/>
            <person name="Chaudhuri R.R."/>
            <person name="La Ragione R."/>
            <person name="Hildebrand F."/>
            <person name="Pallen M.J."/>
        </authorList>
    </citation>
    <scope>NUCLEOTIDE SEQUENCE</scope>
    <source>
        <strain evidence="2">ChiBcec8-13705</strain>
    </source>
</reference>
<gene>
    <name evidence="2" type="ORF">H9945_08925</name>
</gene>
<dbReference type="AlphaFoldDB" id="A0A9D2S449"/>
<feature type="transmembrane region" description="Helical" evidence="1">
    <location>
        <begin position="135"/>
        <end position="156"/>
    </location>
</feature>
<comment type="caution">
    <text evidence="2">The sequence shown here is derived from an EMBL/GenBank/DDBJ whole genome shotgun (WGS) entry which is preliminary data.</text>
</comment>
<evidence type="ECO:0000256" key="1">
    <source>
        <dbReference type="SAM" id="Phobius"/>
    </source>
</evidence>
<reference evidence="2" key="2">
    <citation type="submission" date="2021-04" db="EMBL/GenBank/DDBJ databases">
        <authorList>
            <person name="Gilroy R."/>
        </authorList>
    </citation>
    <scope>NUCLEOTIDE SEQUENCE</scope>
    <source>
        <strain evidence="2">ChiBcec8-13705</strain>
    </source>
</reference>
<evidence type="ECO:0000313" key="3">
    <source>
        <dbReference type="Proteomes" id="UP000886803"/>
    </source>
</evidence>
<organism evidence="2 3">
    <name type="scientific">Candidatus Gemmiger avicola</name>
    <dbReference type="NCBI Taxonomy" id="2838605"/>
    <lineage>
        <taxon>Bacteria</taxon>
        <taxon>Bacillati</taxon>
        <taxon>Bacillota</taxon>
        <taxon>Clostridia</taxon>
        <taxon>Eubacteriales</taxon>
        <taxon>Gemmiger</taxon>
    </lineage>
</organism>
<feature type="transmembrane region" description="Helical" evidence="1">
    <location>
        <begin position="101"/>
        <end position="123"/>
    </location>
</feature>
<sequence length="191" mass="21375">MKKNAFLTFLFACIPGAGQMYYGYMRRGLSLIVMCCVAAGVGSILPPIMLAVPVIWMYAFFDTYDLIRYMAAGTPKEDTFLWGDKLNWDQLRLRTPVGNKLIGWGLVLIGAWVIFADWLVPILGDLLSWLGVPFLSYYLSQLPTLLVAALLIVFGLRLVRRTPNHNADLPPYPGAGHDHTHNDFPDDFPPA</sequence>
<protein>
    <recommendedName>
        <fullName evidence="4">TM2 domain-containing protein</fullName>
    </recommendedName>
</protein>
<proteinExistence type="predicted"/>